<name>A0A0C2S5T3_AMAMK</name>
<proteinExistence type="predicted"/>
<keyword evidence="3" id="KW-1185">Reference proteome</keyword>
<dbReference type="InParanoid" id="A0A0C2S5T3"/>
<feature type="compositionally biased region" description="Polar residues" evidence="1">
    <location>
        <begin position="22"/>
        <end position="48"/>
    </location>
</feature>
<feature type="compositionally biased region" description="Basic and acidic residues" evidence="1">
    <location>
        <begin position="1"/>
        <end position="21"/>
    </location>
</feature>
<evidence type="ECO:0000256" key="1">
    <source>
        <dbReference type="SAM" id="MobiDB-lite"/>
    </source>
</evidence>
<evidence type="ECO:0000313" key="2">
    <source>
        <dbReference type="EMBL" id="KIL58095.1"/>
    </source>
</evidence>
<evidence type="ECO:0000313" key="3">
    <source>
        <dbReference type="Proteomes" id="UP000054549"/>
    </source>
</evidence>
<dbReference type="AlphaFoldDB" id="A0A0C2S5T3"/>
<feature type="region of interest" description="Disordered" evidence="1">
    <location>
        <begin position="1"/>
        <end position="100"/>
    </location>
</feature>
<reference evidence="2 3" key="1">
    <citation type="submission" date="2014-04" db="EMBL/GenBank/DDBJ databases">
        <title>Evolutionary Origins and Diversification of the Mycorrhizal Mutualists.</title>
        <authorList>
            <consortium name="DOE Joint Genome Institute"/>
            <consortium name="Mycorrhizal Genomics Consortium"/>
            <person name="Kohler A."/>
            <person name="Kuo A."/>
            <person name="Nagy L.G."/>
            <person name="Floudas D."/>
            <person name="Copeland A."/>
            <person name="Barry K.W."/>
            <person name="Cichocki N."/>
            <person name="Veneault-Fourrey C."/>
            <person name="LaButti K."/>
            <person name="Lindquist E.A."/>
            <person name="Lipzen A."/>
            <person name="Lundell T."/>
            <person name="Morin E."/>
            <person name="Murat C."/>
            <person name="Riley R."/>
            <person name="Ohm R."/>
            <person name="Sun H."/>
            <person name="Tunlid A."/>
            <person name="Henrissat B."/>
            <person name="Grigoriev I.V."/>
            <person name="Hibbett D.S."/>
            <person name="Martin F."/>
        </authorList>
    </citation>
    <scope>NUCLEOTIDE SEQUENCE [LARGE SCALE GENOMIC DNA]</scope>
    <source>
        <strain evidence="2 3">Koide BX008</strain>
    </source>
</reference>
<gene>
    <name evidence="2" type="ORF">M378DRAFT_170971</name>
</gene>
<dbReference type="Proteomes" id="UP000054549">
    <property type="component" value="Unassembled WGS sequence"/>
</dbReference>
<dbReference type="EMBL" id="KN818347">
    <property type="protein sequence ID" value="KIL58095.1"/>
    <property type="molecule type" value="Genomic_DNA"/>
</dbReference>
<feature type="compositionally biased region" description="Basic and acidic residues" evidence="1">
    <location>
        <begin position="59"/>
        <end position="100"/>
    </location>
</feature>
<organism evidence="2 3">
    <name type="scientific">Amanita muscaria (strain Koide BX008)</name>
    <dbReference type="NCBI Taxonomy" id="946122"/>
    <lineage>
        <taxon>Eukaryota</taxon>
        <taxon>Fungi</taxon>
        <taxon>Dikarya</taxon>
        <taxon>Basidiomycota</taxon>
        <taxon>Agaricomycotina</taxon>
        <taxon>Agaricomycetes</taxon>
        <taxon>Agaricomycetidae</taxon>
        <taxon>Agaricales</taxon>
        <taxon>Pluteineae</taxon>
        <taxon>Amanitaceae</taxon>
        <taxon>Amanita</taxon>
    </lineage>
</organism>
<protein>
    <submittedName>
        <fullName evidence="2">Uncharacterized protein</fullName>
    </submittedName>
</protein>
<sequence>MRNSRTRDLNKARSVSLRERIGNTSHPPTPSTSRVPVQNDWVGNTKNGSRPKEAPMYQLKDEAWARERERKKKEKEELEKEKDKKKKMDEEKEREEERKKLDAELDEMRKALEAVKELEDDGMIEDEAFIDVGKPADNEEEDDGMGPVLY</sequence>
<feature type="region of interest" description="Disordered" evidence="1">
    <location>
        <begin position="126"/>
        <end position="150"/>
    </location>
</feature>
<dbReference type="HOGENOM" id="CLU_1740025_0_0_1"/>
<accession>A0A0C2S5T3</accession>